<sequence length="100" mass="11391">MVSKASEAGGYGWSHRRERERLLGELRRAGELPCSICRRPMTLDMELDLHHLEPTVLGGARGPRKLAHARCNRGQGRALALGRRPRPPQQPLRSNYSRQW</sequence>
<evidence type="ECO:0000256" key="1">
    <source>
        <dbReference type="SAM" id="MobiDB-lite"/>
    </source>
</evidence>
<gene>
    <name evidence="2" type="ORF">Pflav_055480</name>
</gene>
<keyword evidence="3" id="KW-1185">Reference proteome</keyword>
<feature type="region of interest" description="Disordered" evidence="1">
    <location>
        <begin position="76"/>
        <end position="100"/>
    </location>
</feature>
<proteinExistence type="predicted"/>
<reference evidence="2 3" key="1">
    <citation type="submission" date="2020-03" db="EMBL/GenBank/DDBJ databases">
        <title>Whole genome shotgun sequence of Phytohabitans flavus NBRC 107702.</title>
        <authorList>
            <person name="Komaki H."/>
            <person name="Tamura T."/>
        </authorList>
    </citation>
    <scope>NUCLEOTIDE SEQUENCE [LARGE SCALE GENOMIC DNA]</scope>
    <source>
        <strain evidence="2 3">NBRC 107702</strain>
    </source>
</reference>
<accession>A0A6F8XZI8</accession>
<dbReference type="AlphaFoldDB" id="A0A6F8XZI8"/>
<dbReference type="Proteomes" id="UP000502508">
    <property type="component" value="Chromosome"/>
</dbReference>
<evidence type="ECO:0000313" key="2">
    <source>
        <dbReference type="EMBL" id="BCB79138.1"/>
    </source>
</evidence>
<protein>
    <recommendedName>
        <fullName evidence="4">HNH nuclease domain-containing protein</fullName>
    </recommendedName>
</protein>
<organism evidence="2 3">
    <name type="scientific">Phytohabitans flavus</name>
    <dbReference type="NCBI Taxonomy" id="1076124"/>
    <lineage>
        <taxon>Bacteria</taxon>
        <taxon>Bacillati</taxon>
        <taxon>Actinomycetota</taxon>
        <taxon>Actinomycetes</taxon>
        <taxon>Micromonosporales</taxon>
        <taxon>Micromonosporaceae</taxon>
    </lineage>
</organism>
<name>A0A6F8XZI8_9ACTN</name>
<evidence type="ECO:0008006" key="4">
    <source>
        <dbReference type="Google" id="ProtNLM"/>
    </source>
</evidence>
<dbReference type="EMBL" id="AP022870">
    <property type="protein sequence ID" value="BCB79138.1"/>
    <property type="molecule type" value="Genomic_DNA"/>
</dbReference>
<dbReference type="KEGG" id="pfla:Pflav_055480"/>
<evidence type="ECO:0000313" key="3">
    <source>
        <dbReference type="Proteomes" id="UP000502508"/>
    </source>
</evidence>
<reference evidence="2 3" key="2">
    <citation type="submission" date="2020-03" db="EMBL/GenBank/DDBJ databases">
        <authorList>
            <person name="Ichikawa N."/>
            <person name="Kimura A."/>
            <person name="Kitahashi Y."/>
            <person name="Uohara A."/>
        </authorList>
    </citation>
    <scope>NUCLEOTIDE SEQUENCE [LARGE SCALE GENOMIC DNA]</scope>
    <source>
        <strain evidence="2 3">NBRC 107702</strain>
    </source>
</reference>